<evidence type="ECO:0000313" key="2">
    <source>
        <dbReference type="Proteomes" id="UP001165065"/>
    </source>
</evidence>
<comment type="caution">
    <text evidence="1">The sequence shown here is derived from an EMBL/GenBank/DDBJ whole genome shotgun (WGS) entry which is preliminary data.</text>
</comment>
<keyword evidence="2" id="KW-1185">Reference proteome</keyword>
<organism evidence="1 2">
    <name type="scientific">Triparma columacea</name>
    <dbReference type="NCBI Taxonomy" id="722753"/>
    <lineage>
        <taxon>Eukaryota</taxon>
        <taxon>Sar</taxon>
        <taxon>Stramenopiles</taxon>
        <taxon>Ochrophyta</taxon>
        <taxon>Bolidophyceae</taxon>
        <taxon>Parmales</taxon>
        <taxon>Triparmaceae</taxon>
        <taxon>Triparma</taxon>
    </lineage>
</organism>
<dbReference type="OrthoDB" id="198397at2759"/>
<proteinExistence type="predicted"/>
<gene>
    <name evidence="1" type="ORF">TrCOL_g11351</name>
</gene>
<protein>
    <submittedName>
        <fullName evidence="1">Uncharacterized protein</fullName>
    </submittedName>
</protein>
<reference evidence="2" key="1">
    <citation type="journal article" date="2023" name="Commun. Biol.">
        <title>Genome analysis of Parmales, the sister group of diatoms, reveals the evolutionary specialization of diatoms from phago-mixotrophs to photoautotrophs.</title>
        <authorList>
            <person name="Ban H."/>
            <person name="Sato S."/>
            <person name="Yoshikawa S."/>
            <person name="Yamada K."/>
            <person name="Nakamura Y."/>
            <person name="Ichinomiya M."/>
            <person name="Sato N."/>
            <person name="Blanc-Mathieu R."/>
            <person name="Endo H."/>
            <person name="Kuwata A."/>
            <person name="Ogata H."/>
        </authorList>
    </citation>
    <scope>NUCLEOTIDE SEQUENCE [LARGE SCALE GENOMIC DNA]</scope>
</reference>
<name>A0A9W7GFA8_9STRA</name>
<dbReference type="InterPro" id="IPR058240">
    <property type="entry name" value="rSAM_sf"/>
</dbReference>
<accession>A0A9W7GFA8</accession>
<dbReference type="Gene3D" id="3.20.20.70">
    <property type="entry name" value="Aldolase class I"/>
    <property type="match status" value="1"/>
</dbReference>
<dbReference type="AlphaFoldDB" id="A0A9W7GFA8"/>
<dbReference type="SUPFAM" id="SSF102114">
    <property type="entry name" value="Radical SAM enzymes"/>
    <property type="match status" value="1"/>
</dbReference>
<dbReference type="Proteomes" id="UP001165065">
    <property type="component" value="Unassembled WGS sequence"/>
</dbReference>
<dbReference type="InterPro" id="IPR013785">
    <property type="entry name" value="Aldolase_TIM"/>
</dbReference>
<evidence type="ECO:0000313" key="1">
    <source>
        <dbReference type="EMBL" id="GMI44302.1"/>
    </source>
</evidence>
<sequence length="214" mass="23604">MPSYSRFKPLPKGYEPTAKEVAKTLISTWESSLEEEEEDFDNAVVFAGLGEPLLRLDVMSDTIAMIKKSGVKPSGKGAGEETDFRVITNGLFWDVDQVVKDIKSAGVTSCTVSLNYPTPSLYNAHMFKPPPYSVSRFYPENPLECIGVISTPQQYDDRPALGFNDVLNFIRTLSNVGVKVTATAVDNGITDVGKTEVIARDYGAEEFKVRTYVK</sequence>
<dbReference type="EMBL" id="BRYA01000212">
    <property type="protein sequence ID" value="GMI44302.1"/>
    <property type="molecule type" value="Genomic_DNA"/>
</dbReference>